<sequence length="114" mass="13028">MDAVRLADTTVAALMPERLVVFSDVGRVRRRSHFSLSRSGDLHEEPGTIRYREILAMTKDKRMEETKARAGPDVDKAVDEWIAALMDKIQKEAVPERLLELARQLQDALNARKR</sequence>
<name>A0A6N7LFJ0_SINTE</name>
<evidence type="ECO:0000313" key="2">
    <source>
        <dbReference type="Proteomes" id="UP000439983"/>
    </source>
</evidence>
<dbReference type="RefSeq" id="WP_153440295.1">
    <property type="nucleotide sequence ID" value="NZ_JACIGA010000002.1"/>
</dbReference>
<dbReference type="EMBL" id="WITC01000061">
    <property type="protein sequence ID" value="MQX16366.1"/>
    <property type="molecule type" value="Genomic_DNA"/>
</dbReference>
<proteinExistence type="predicted"/>
<evidence type="ECO:0008006" key="3">
    <source>
        <dbReference type="Google" id="ProtNLM"/>
    </source>
</evidence>
<protein>
    <recommendedName>
        <fullName evidence="3">Anti-sigma factor NepR domain-containing protein</fullName>
    </recommendedName>
</protein>
<comment type="caution">
    <text evidence="1">The sequence shown here is derived from an EMBL/GenBank/DDBJ whole genome shotgun (WGS) entry which is preliminary data.</text>
</comment>
<accession>A0A6N7LFJ0</accession>
<organism evidence="1 2">
    <name type="scientific">Sinorhizobium terangae</name>
    <dbReference type="NCBI Taxonomy" id="110322"/>
    <lineage>
        <taxon>Bacteria</taxon>
        <taxon>Pseudomonadati</taxon>
        <taxon>Pseudomonadota</taxon>
        <taxon>Alphaproteobacteria</taxon>
        <taxon>Hyphomicrobiales</taxon>
        <taxon>Rhizobiaceae</taxon>
        <taxon>Sinorhizobium/Ensifer group</taxon>
        <taxon>Sinorhizobium</taxon>
    </lineage>
</organism>
<reference evidence="1 2" key="1">
    <citation type="journal article" date="2013" name="Genome Biol.">
        <title>Comparative genomics of the core and accessory genomes of 48 Sinorhizobium strains comprising five genospecies.</title>
        <authorList>
            <person name="Sugawara M."/>
            <person name="Epstein B."/>
            <person name="Badgley B.D."/>
            <person name="Unno T."/>
            <person name="Xu L."/>
            <person name="Reese J."/>
            <person name="Gyaneshwar P."/>
            <person name="Denny R."/>
            <person name="Mudge J."/>
            <person name="Bharti A.K."/>
            <person name="Farmer A.D."/>
            <person name="May G.D."/>
            <person name="Woodward J.E."/>
            <person name="Medigue C."/>
            <person name="Vallenet D."/>
            <person name="Lajus A."/>
            <person name="Rouy Z."/>
            <person name="Martinez-Vaz B."/>
            <person name="Tiffin P."/>
            <person name="Young N.D."/>
            <person name="Sadowsky M.J."/>
        </authorList>
    </citation>
    <scope>NUCLEOTIDE SEQUENCE [LARGE SCALE GENOMIC DNA]</scope>
    <source>
        <strain evidence="1 2">USDA4894</strain>
    </source>
</reference>
<dbReference type="OrthoDB" id="8388661at2"/>
<keyword evidence="2" id="KW-1185">Reference proteome</keyword>
<dbReference type="Proteomes" id="UP000439983">
    <property type="component" value="Unassembled WGS sequence"/>
</dbReference>
<dbReference type="AlphaFoldDB" id="A0A6N7LFJ0"/>
<evidence type="ECO:0000313" key="1">
    <source>
        <dbReference type="EMBL" id="MQX16366.1"/>
    </source>
</evidence>
<gene>
    <name evidence="1" type="ORF">GHK62_16800</name>
</gene>